<keyword evidence="4" id="KW-0472">Membrane</keyword>
<name>A0ABM6CSP3_9BORD</name>
<dbReference type="Pfam" id="PF00990">
    <property type="entry name" value="GGDEF"/>
    <property type="match status" value="1"/>
</dbReference>
<keyword evidence="4" id="KW-0812">Transmembrane</keyword>
<dbReference type="Gene3D" id="3.30.70.270">
    <property type="match status" value="1"/>
</dbReference>
<dbReference type="RefSeq" id="WP_066349599.1">
    <property type="nucleotide sequence ID" value="NZ_CBCSFJ010000007.1"/>
</dbReference>
<feature type="region of interest" description="Disordered" evidence="3">
    <location>
        <begin position="384"/>
        <end position="403"/>
    </location>
</feature>
<dbReference type="EC" id="2.7.7.65" evidence="1"/>
<accession>A0ABM6CSP3</accession>
<keyword evidence="7" id="KW-1185">Reference proteome</keyword>
<dbReference type="SUPFAM" id="SSF55073">
    <property type="entry name" value="Nucleotide cyclase"/>
    <property type="match status" value="1"/>
</dbReference>
<dbReference type="InterPro" id="IPR000160">
    <property type="entry name" value="GGDEF_dom"/>
</dbReference>
<feature type="transmembrane region" description="Helical" evidence="4">
    <location>
        <begin position="92"/>
        <end position="113"/>
    </location>
</feature>
<feature type="transmembrane region" description="Helical" evidence="4">
    <location>
        <begin position="119"/>
        <end position="139"/>
    </location>
</feature>
<feature type="domain" description="GGDEF" evidence="5">
    <location>
        <begin position="250"/>
        <end position="384"/>
    </location>
</feature>
<feature type="transmembrane region" description="Helical" evidence="4">
    <location>
        <begin position="6"/>
        <end position="25"/>
    </location>
</feature>
<feature type="transmembrane region" description="Helical" evidence="4">
    <location>
        <begin position="37"/>
        <end position="57"/>
    </location>
</feature>
<dbReference type="InterPro" id="IPR029787">
    <property type="entry name" value="Nucleotide_cyclase"/>
</dbReference>
<evidence type="ECO:0000256" key="3">
    <source>
        <dbReference type="SAM" id="MobiDB-lite"/>
    </source>
</evidence>
<feature type="transmembrane region" description="Helical" evidence="4">
    <location>
        <begin position="151"/>
        <end position="170"/>
    </location>
</feature>
<dbReference type="NCBIfam" id="TIGR00254">
    <property type="entry name" value="GGDEF"/>
    <property type="match status" value="1"/>
</dbReference>
<dbReference type="InterPro" id="IPR050469">
    <property type="entry name" value="Diguanylate_Cyclase"/>
</dbReference>
<feature type="transmembrane region" description="Helical" evidence="4">
    <location>
        <begin position="63"/>
        <end position="85"/>
    </location>
</feature>
<protein>
    <recommendedName>
        <fullName evidence="1">diguanylate cyclase</fullName>
        <ecNumber evidence="1">2.7.7.65</ecNumber>
    </recommendedName>
</protein>
<comment type="catalytic activity">
    <reaction evidence="2">
        <text>2 GTP = 3',3'-c-di-GMP + 2 diphosphate</text>
        <dbReference type="Rhea" id="RHEA:24898"/>
        <dbReference type="ChEBI" id="CHEBI:33019"/>
        <dbReference type="ChEBI" id="CHEBI:37565"/>
        <dbReference type="ChEBI" id="CHEBI:58805"/>
        <dbReference type="EC" id="2.7.7.65"/>
    </reaction>
</comment>
<evidence type="ECO:0000256" key="1">
    <source>
        <dbReference type="ARBA" id="ARBA00012528"/>
    </source>
</evidence>
<dbReference type="EMBL" id="CP016170">
    <property type="protein sequence ID" value="ANN67022.1"/>
    <property type="molecule type" value="Genomic_DNA"/>
</dbReference>
<dbReference type="InterPro" id="IPR043128">
    <property type="entry name" value="Rev_trsase/Diguanyl_cyclase"/>
</dbReference>
<dbReference type="SMART" id="SM00267">
    <property type="entry name" value="GGDEF"/>
    <property type="match status" value="1"/>
</dbReference>
<dbReference type="PANTHER" id="PTHR45138">
    <property type="entry name" value="REGULATORY COMPONENTS OF SENSORY TRANSDUCTION SYSTEM"/>
    <property type="match status" value="1"/>
</dbReference>
<evidence type="ECO:0000256" key="2">
    <source>
        <dbReference type="ARBA" id="ARBA00034247"/>
    </source>
</evidence>
<sequence>MHVDILTLYFLAIGTLLASAGMTFWEHRSNPRRSHSLRILAAGYAMLAVGCATVLVRGSLPGIWGPAASNLGILAGYLLILAGVASLNGRGYGAFSAALLMGMALAWIAGGVASQAVMWNYLSALPIAAVSGMTAWEMWRCDAMRSLQSRRLVVAVTGIHAALYAGRAFFLPWLVQAYGPGMQALASQVTMYEGVLYSVVLPMTLLKLIREEAHGQLLRESQTDYLTRLGNRRWFFEEGGRLMDGGARHGPVAILAFDLDHFKAINDLYGHQTGDEVLKSFADIARGVIGPECILSRIGGEEFAALLTGKEARRARALGETIAQRFARTVSDRADSLGVPATVSIGLAQFDDVLPELADGLAAADRALYRAKSLGGNRLELAETPSIPPAFQGRPARRDRVEY</sequence>
<dbReference type="CDD" id="cd01949">
    <property type="entry name" value="GGDEF"/>
    <property type="match status" value="1"/>
</dbReference>
<keyword evidence="4" id="KW-1133">Transmembrane helix</keyword>
<dbReference type="PROSITE" id="PS50887">
    <property type="entry name" value="GGDEF"/>
    <property type="match status" value="1"/>
</dbReference>
<dbReference type="PANTHER" id="PTHR45138:SF9">
    <property type="entry name" value="DIGUANYLATE CYCLASE DGCM-RELATED"/>
    <property type="match status" value="1"/>
</dbReference>
<organism evidence="6 7">
    <name type="scientific">Bordetella bronchialis</name>
    <dbReference type="NCBI Taxonomy" id="463025"/>
    <lineage>
        <taxon>Bacteria</taxon>
        <taxon>Pseudomonadati</taxon>
        <taxon>Pseudomonadota</taxon>
        <taxon>Betaproteobacteria</taxon>
        <taxon>Burkholderiales</taxon>
        <taxon>Alcaligenaceae</taxon>
        <taxon>Bordetella</taxon>
    </lineage>
</organism>
<evidence type="ECO:0000259" key="5">
    <source>
        <dbReference type="PROSITE" id="PS50887"/>
    </source>
</evidence>
<gene>
    <name evidence="6" type="ORF">BAU06_12600</name>
</gene>
<evidence type="ECO:0000313" key="6">
    <source>
        <dbReference type="EMBL" id="ANN67022.1"/>
    </source>
</evidence>
<dbReference type="Proteomes" id="UP000091897">
    <property type="component" value="Chromosome"/>
</dbReference>
<evidence type="ECO:0000256" key="4">
    <source>
        <dbReference type="SAM" id="Phobius"/>
    </source>
</evidence>
<proteinExistence type="predicted"/>
<evidence type="ECO:0000313" key="7">
    <source>
        <dbReference type="Proteomes" id="UP000091897"/>
    </source>
</evidence>
<reference evidence="6 7" key="1">
    <citation type="submission" date="2016-06" db="EMBL/GenBank/DDBJ databases">
        <title>Complete genome sequences of Bordetella bronchialis and Bordetella flabilis.</title>
        <authorList>
            <person name="LiPuma J.J."/>
            <person name="Spilker T."/>
        </authorList>
    </citation>
    <scope>NUCLEOTIDE SEQUENCE [LARGE SCALE GENOMIC DNA]</scope>
    <source>
        <strain evidence="6 7">AU3182</strain>
    </source>
</reference>